<protein>
    <submittedName>
        <fullName evidence="2">Uncharacterized protein</fullName>
    </submittedName>
</protein>
<dbReference type="AlphaFoldDB" id="A0A4Y2S9T1"/>
<evidence type="ECO:0000313" key="3">
    <source>
        <dbReference type="Proteomes" id="UP000499080"/>
    </source>
</evidence>
<keyword evidence="3" id="KW-1185">Reference proteome</keyword>
<proteinExistence type="predicted"/>
<dbReference type="Proteomes" id="UP000499080">
    <property type="component" value="Unassembled WGS sequence"/>
</dbReference>
<feature type="compositionally biased region" description="Polar residues" evidence="1">
    <location>
        <begin position="26"/>
        <end position="38"/>
    </location>
</feature>
<evidence type="ECO:0000256" key="1">
    <source>
        <dbReference type="SAM" id="MobiDB-lite"/>
    </source>
</evidence>
<reference evidence="2 3" key="1">
    <citation type="journal article" date="2019" name="Sci. Rep.">
        <title>Orb-weaving spider Araneus ventricosus genome elucidates the spidroin gene catalogue.</title>
        <authorList>
            <person name="Kono N."/>
            <person name="Nakamura H."/>
            <person name="Ohtoshi R."/>
            <person name="Moran D.A.P."/>
            <person name="Shinohara A."/>
            <person name="Yoshida Y."/>
            <person name="Fujiwara M."/>
            <person name="Mori M."/>
            <person name="Tomita M."/>
            <person name="Arakawa K."/>
        </authorList>
    </citation>
    <scope>NUCLEOTIDE SEQUENCE [LARGE SCALE GENOMIC DNA]</scope>
</reference>
<comment type="caution">
    <text evidence="2">The sequence shown here is derived from an EMBL/GenBank/DDBJ whole genome shotgun (WGS) entry which is preliminary data.</text>
</comment>
<feature type="region of interest" description="Disordered" evidence="1">
    <location>
        <begin position="1"/>
        <end position="38"/>
    </location>
</feature>
<dbReference type="EMBL" id="BGPR01020574">
    <property type="protein sequence ID" value="GBN84998.1"/>
    <property type="molecule type" value="Genomic_DNA"/>
</dbReference>
<sequence length="95" mass="10755">MRITFEYNDQLSLEREKSPPPPPPQLNSSAQGRNSLTPVCSGYHPDRFIFQGLKFMELGFRSAGPDWACIGDNWAEIGKVDEQFVDNRKSRVPAN</sequence>
<evidence type="ECO:0000313" key="2">
    <source>
        <dbReference type="EMBL" id="GBN84998.1"/>
    </source>
</evidence>
<gene>
    <name evidence="2" type="ORF">AVEN_185251_1</name>
</gene>
<organism evidence="2 3">
    <name type="scientific">Araneus ventricosus</name>
    <name type="common">Orbweaver spider</name>
    <name type="synonym">Epeira ventricosa</name>
    <dbReference type="NCBI Taxonomy" id="182803"/>
    <lineage>
        <taxon>Eukaryota</taxon>
        <taxon>Metazoa</taxon>
        <taxon>Ecdysozoa</taxon>
        <taxon>Arthropoda</taxon>
        <taxon>Chelicerata</taxon>
        <taxon>Arachnida</taxon>
        <taxon>Araneae</taxon>
        <taxon>Araneomorphae</taxon>
        <taxon>Entelegynae</taxon>
        <taxon>Araneoidea</taxon>
        <taxon>Araneidae</taxon>
        <taxon>Araneus</taxon>
    </lineage>
</organism>
<name>A0A4Y2S9T1_ARAVE</name>
<accession>A0A4Y2S9T1</accession>